<dbReference type="Pfam" id="PF01432">
    <property type="entry name" value="Peptidase_M3"/>
    <property type="match status" value="1"/>
</dbReference>
<keyword evidence="11" id="KW-1185">Reference proteome</keyword>
<dbReference type="InterPro" id="IPR001567">
    <property type="entry name" value="Pept_M3A_M3B_dom"/>
</dbReference>
<dbReference type="EMBL" id="CP117449">
    <property type="protein sequence ID" value="WLH12905.1"/>
    <property type="molecule type" value="Genomic_DNA"/>
</dbReference>
<sequence length="671" mass="76819">MPDDDNPLVQAYDLPPFSLIKAEHFSPALDRILAQSRDQVTEIIKTQTAFPTWDDLVLAMDEIHARLKGFRYVLERLTLTRTGDGWTQAWRDCSERLYEYQRSLKQNPELFQLFQQLANSQIARHFTSARKRTLDKILRQFRQNGLAHTSQADLKDLTLRIQGARSLFLEHLHEANKAWSKTFDDEAQLSGLPPSFKQRMADQAREAGRKGWLLTLNEESFRIVTRYADNHLLRKQIYVAFSTRASDQGPHAGVFDNGDVLSQLLRDRHQYATLLGYSNYAQMAIEPEQAESPEQVLSFLQGRLAQQHSVFIRDTEQLQAFATTQGFNRLEPWNLQYLAEKLRRQTAGISEQTVSAWFALESTFSQLRLIARDLFGVIIAERRDVATWHPDVRLFEVRERDEIIGYIYFDPFEVANQDGFPNTTTLRNRRLTAEGRPRHPIAVLHGWLPRSSSADPVLLDHRQLRILFHEFGHCLHHVLTRADYRGVSGISELSRDTAEFAGVLFEKWCFSKQCLIRISKHHQTGAPLPDKIADQLLVYLNTQTSWGTAAFLRDALFDMELHHSHGDGRTAQQVFDQISGQVGHLPVFANERWPNGLDYIVTGYAAGIYAYAWSRESANTVFQTFKRDGLFNAATGRALRETIFAPGDSRPLSESIVAFEHATDHRPGTST</sequence>
<keyword evidence="6 7" id="KW-0482">Metalloprotease</keyword>
<keyword evidence="2 7" id="KW-0645">Protease</keyword>
<protein>
    <submittedName>
        <fullName evidence="10">M3 family metallopeptidase</fullName>
    </submittedName>
</protein>
<dbReference type="Proteomes" id="UP001230339">
    <property type="component" value="Chromosome"/>
</dbReference>
<evidence type="ECO:0000256" key="6">
    <source>
        <dbReference type="ARBA" id="ARBA00023049"/>
    </source>
</evidence>
<evidence type="ECO:0000256" key="2">
    <source>
        <dbReference type="ARBA" id="ARBA00022670"/>
    </source>
</evidence>
<comment type="similarity">
    <text evidence="1 7">Belongs to the peptidase M3 family.</text>
</comment>
<evidence type="ECO:0000256" key="4">
    <source>
        <dbReference type="ARBA" id="ARBA00022801"/>
    </source>
</evidence>
<dbReference type="SUPFAM" id="SSF55486">
    <property type="entry name" value="Metalloproteases ('zincins'), catalytic domain"/>
    <property type="match status" value="1"/>
</dbReference>
<name>A0ABY9GB74_9PSED</name>
<dbReference type="Gene3D" id="3.40.390.10">
    <property type="entry name" value="Collagenase (Catalytic Domain)"/>
    <property type="match status" value="1"/>
</dbReference>
<evidence type="ECO:0000259" key="8">
    <source>
        <dbReference type="Pfam" id="PF01432"/>
    </source>
</evidence>
<dbReference type="Gene3D" id="1.10.1370.10">
    <property type="entry name" value="Neurolysin, domain 3"/>
    <property type="match status" value="1"/>
</dbReference>
<dbReference type="PANTHER" id="PTHR11804:SF84">
    <property type="entry name" value="SACCHAROLYSIN"/>
    <property type="match status" value="1"/>
</dbReference>
<dbReference type="Gene3D" id="1.10.1370.40">
    <property type="match status" value="1"/>
</dbReference>
<keyword evidence="4 7" id="KW-0378">Hydrolase</keyword>
<proteinExistence type="inferred from homology"/>
<keyword evidence="3 7" id="KW-0479">Metal-binding</keyword>
<organism evidence="10 11">
    <name type="scientific">Pseudomonas hefeiensis</name>
    <dbReference type="NCBI Taxonomy" id="2738125"/>
    <lineage>
        <taxon>Bacteria</taxon>
        <taxon>Pseudomonadati</taxon>
        <taxon>Pseudomonadota</taxon>
        <taxon>Gammaproteobacteria</taxon>
        <taxon>Pseudomonadales</taxon>
        <taxon>Pseudomonadaceae</taxon>
        <taxon>Pseudomonas</taxon>
    </lineage>
</organism>
<evidence type="ECO:0000256" key="1">
    <source>
        <dbReference type="ARBA" id="ARBA00006040"/>
    </source>
</evidence>
<feature type="domain" description="Oligopeptidase A N-terminal" evidence="9">
    <location>
        <begin position="32"/>
        <end position="149"/>
    </location>
</feature>
<comment type="cofactor">
    <cofactor evidence="7">
        <name>Zn(2+)</name>
        <dbReference type="ChEBI" id="CHEBI:29105"/>
    </cofactor>
    <text evidence="7">Binds 1 zinc ion.</text>
</comment>
<reference evidence="10 11" key="1">
    <citation type="submission" date="2023-02" db="EMBL/GenBank/DDBJ databases">
        <title>Evolution of Hrp T3SS in non-pathogenic Pseudomonas fluorescens.</title>
        <authorList>
            <person name="Liao K."/>
            <person name="Wei H."/>
            <person name="Gu Y."/>
        </authorList>
    </citation>
    <scope>NUCLEOTIDE SEQUENCE [LARGE SCALE GENOMIC DNA]</scope>
    <source>
        <strain evidence="10 11">FP205</strain>
    </source>
</reference>
<dbReference type="InterPro" id="IPR024077">
    <property type="entry name" value="Neurolysin/TOP_dom2"/>
</dbReference>
<accession>A0ABY9GB74</accession>
<feature type="domain" description="Peptidase M3A/M3B catalytic" evidence="8">
    <location>
        <begin position="226"/>
        <end position="659"/>
    </location>
</feature>
<evidence type="ECO:0000256" key="5">
    <source>
        <dbReference type="ARBA" id="ARBA00022833"/>
    </source>
</evidence>
<dbReference type="RefSeq" id="WP_305387208.1">
    <property type="nucleotide sequence ID" value="NZ_CP117426.1"/>
</dbReference>
<evidence type="ECO:0000256" key="7">
    <source>
        <dbReference type="RuleBase" id="RU003435"/>
    </source>
</evidence>
<gene>
    <name evidence="10" type="ORF">PSH57_00600</name>
</gene>
<evidence type="ECO:0000256" key="3">
    <source>
        <dbReference type="ARBA" id="ARBA00022723"/>
    </source>
</evidence>
<dbReference type="InterPro" id="IPR045666">
    <property type="entry name" value="OpdA_N"/>
</dbReference>
<dbReference type="Pfam" id="PF19310">
    <property type="entry name" value="TOP_N"/>
    <property type="match status" value="1"/>
</dbReference>
<evidence type="ECO:0000313" key="10">
    <source>
        <dbReference type="EMBL" id="WLH12905.1"/>
    </source>
</evidence>
<dbReference type="InterPro" id="IPR024079">
    <property type="entry name" value="MetalloPept_cat_dom_sf"/>
</dbReference>
<evidence type="ECO:0000259" key="9">
    <source>
        <dbReference type="Pfam" id="PF19310"/>
    </source>
</evidence>
<keyword evidence="5 7" id="KW-0862">Zinc</keyword>
<evidence type="ECO:0000313" key="11">
    <source>
        <dbReference type="Proteomes" id="UP001230339"/>
    </source>
</evidence>
<dbReference type="PANTHER" id="PTHR11804">
    <property type="entry name" value="PROTEASE M3 THIMET OLIGOPEPTIDASE-RELATED"/>
    <property type="match status" value="1"/>
</dbReference>
<dbReference type="InterPro" id="IPR045090">
    <property type="entry name" value="Pept_M3A_M3B"/>
</dbReference>